<dbReference type="Proteomes" id="UP001066276">
    <property type="component" value="Chromosome 12"/>
</dbReference>
<evidence type="ECO:0000256" key="1">
    <source>
        <dbReference type="SAM" id="MobiDB-lite"/>
    </source>
</evidence>
<gene>
    <name evidence="2" type="ORF">NDU88_006479</name>
</gene>
<accession>A0AAV7LFI6</accession>
<feature type="region of interest" description="Disordered" evidence="1">
    <location>
        <begin position="1"/>
        <end position="25"/>
    </location>
</feature>
<protein>
    <submittedName>
        <fullName evidence="2">Uncharacterized protein</fullName>
    </submittedName>
</protein>
<comment type="caution">
    <text evidence="2">The sequence shown here is derived from an EMBL/GenBank/DDBJ whole genome shotgun (WGS) entry which is preliminary data.</text>
</comment>
<evidence type="ECO:0000313" key="2">
    <source>
        <dbReference type="EMBL" id="KAJ1086360.1"/>
    </source>
</evidence>
<evidence type="ECO:0000313" key="3">
    <source>
        <dbReference type="Proteomes" id="UP001066276"/>
    </source>
</evidence>
<keyword evidence="3" id="KW-1185">Reference proteome</keyword>
<dbReference type="AlphaFoldDB" id="A0AAV7LFI6"/>
<organism evidence="2 3">
    <name type="scientific">Pleurodeles waltl</name>
    <name type="common">Iberian ribbed newt</name>
    <dbReference type="NCBI Taxonomy" id="8319"/>
    <lineage>
        <taxon>Eukaryota</taxon>
        <taxon>Metazoa</taxon>
        <taxon>Chordata</taxon>
        <taxon>Craniata</taxon>
        <taxon>Vertebrata</taxon>
        <taxon>Euteleostomi</taxon>
        <taxon>Amphibia</taxon>
        <taxon>Batrachia</taxon>
        <taxon>Caudata</taxon>
        <taxon>Salamandroidea</taxon>
        <taxon>Salamandridae</taxon>
        <taxon>Pleurodelinae</taxon>
        <taxon>Pleurodeles</taxon>
    </lineage>
</organism>
<reference evidence="2" key="1">
    <citation type="journal article" date="2022" name="bioRxiv">
        <title>Sequencing and chromosome-scale assembly of the giantPleurodeles waltlgenome.</title>
        <authorList>
            <person name="Brown T."/>
            <person name="Elewa A."/>
            <person name="Iarovenko S."/>
            <person name="Subramanian E."/>
            <person name="Araus A.J."/>
            <person name="Petzold A."/>
            <person name="Susuki M."/>
            <person name="Suzuki K.-i.T."/>
            <person name="Hayashi T."/>
            <person name="Toyoda A."/>
            <person name="Oliveira C."/>
            <person name="Osipova E."/>
            <person name="Leigh N.D."/>
            <person name="Simon A."/>
            <person name="Yun M.H."/>
        </authorList>
    </citation>
    <scope>NUCLEOTIDE SEQUENCE</scope>
    <source>
        <strain evidence="2">20211129_DDA</strain>
        <tissue evidence="2">Liver</tissue>
    </source>
</reference>
<dbReference type="EMBL" id="JANPWB010000016">
    <property type="protein sequence ID" value="KAJ1086360.1"/>
    <property type="molecule type" value="Genomic_DNA"/>
</dbReference>
<feature type="region of interest" description="Disordered" evidence="1">
    <location>
        <begin position="63"/>
        <end position="99"/>
    </location>
</feature>
<proteinExistence type="predicted"/>
<sequence length="120" mass="13365">MYGSLPGPDKGRLPATAGSLPAGKERTCKGRRVLRQQSAIPALKKKTSVLRAEEECTLRAPHADEEWTISAPRAEEETSVPRIDQRGMLPMQPTKPTKTAMRWQEKIMSAARNQALKETR</sequence>
<name>A0AAV7LFI6_PLEWA</name>